<evidence type="ECO:0000313" key="4">
    <source>
        <dbReference type="Proteomes" id="UP000681720"/>
    </source>
</evidence>
<organism evidence="3 4">
    <name type="scientific">Rotaria magnacalcarata</name>
    <dbReference type="NCBI Taxonomy" id="392030"/>
    <lineage>
        <taxon>Eukaryota</taxon>
        <taxon>Metazoa</taxon>
        <taxon>Spiralia</taxon>
        <taxon>Gnathifera</taxon>
        <taxon>Rotifera</taxon>
        <taxon>Eurotatoria</taxon>
        <taxon>Bdelloidea</taxon>
        <taxon>Philodinida</taxon>
        <taxon>Philodinidae</taxon>
        <taxon>Rotaria</taxon>
    </lineage>
</organism>
<keyword evidence="2" id="KW-0472">Membrane</keyword>
<sequence>YRPSPYTSPHIILPISTIRTRLQSIGWTRVPNIWIVIPIILAYILLLLLIVALALLLQRRRKQKKTLGDVSTTNISSPYMDASG</sequence>
<proteinExistence type="predicted"/>
<accession>A0A8S2SML8</accession>
<gene>
    <name evidence="3" type="ORF">GIL414_LOCUS22783</name>
</gene>
<comment type="caution">
    <text evidence="3">The sequence shown here is derived from an EMBL/GenBank/DDBJ whole genome shotgun (WGS) entry which is preliminary data.</text>
</comment>
<evidence type="ECO:0000313" key="3">
    <source>
        <dbReference type="EMBL" id="CAF4229720.1"/>
    </source>
</evidence>
<feature type="region of interest" description="Disordered" evidence="1">
    <location>
        <begin position="62"/>
        <end position="84"/>
    </location>
</feature>
<keyword evidence="2" id="KW-1133">Transmembrane helix</keyword>
<dbReference type="AlphaFoldDB" id="A0A8S2SML8"/>
<dbReference type="EMBL" id="CAJOBJ010023521">
    <property type="protein sequence ID" value="CAF4229720.1"/>
    <property type="molecule type" value="Genomic_DNA"/>
</dbReference>
<evidence type="ECO:0000256" key="1">
    <source>
        <dbReference type="SAM" id="MobiDB-lite"/>
    </source>
</evidence>
<evidence type="ECO:0000256" key="2">
    <source>
        <dbReference type="SAM" id="Phobius"/>
    </source>
</evidence>
<feature type="non-terminal residue" evidence="3">
    <location>
        <position position="84"/>
    </location>
</feature>
<feature type="transmembrane region" description="Helical" evidence="2">
    <location>
        <begin position="33"/>
        <end position="57"/>
    </location>
</feature>
<protein>
    <submittedName>
        <fullName evidence="3">Uncharacterized protein</fullName>
    </submittedName>
</protein>
<name>A0A8S2SML8_9BILA</name>
<feature type="non-terminal residue" evidence="3">
    <location>
        <position position="1"/>
    </location>
</feature>
<dbReference type="Proteomes" id="UP000681720">
    <property type="component" value="Unassembled WGS sequence"/>
</dbReference>
<reference evidence="3" key="1">
    <citation type="submission" date="2021-02" db="EMBL/GenBank/DDBJ databases">
        <authorList>
            <person name="Nowell W R."/>
        </authorList>
    </citation>
    <scope>NUCLEOTIDE SEQUENCE</scope>
</reference>
<keyword evidence="2" id="KW-0812">Transmembrane</keyword>